<dbReference type="Proteomes" id="UP000600171">
    <property type="component" value="Unassembled WGS sequence"/>
</dbReference>
<dbReference type="PROSITE" id="PS50895">
    <property type="entry name" value="SURF1"/>
    <property type="match status" value="1"/>
</dbReference>
<evidence type="ECO:0000256" key="5">
    <source>
        <dbReference type="ARBA" id="ARBA00023136"/>
    </source>
</evidence>
<dbReference type="PANTHER" id="PTHR23427">
    <property type="entry name" value="SURFEIT LOCUS PROTEIN"/>
    <property type="match status" value="1"/>
</dbReference>
<evidence type="ECO:0000313" key="8">
    <source>
        <dbReference type="Proteomes" id="UP000600171"/>
    </source>
</evidence>
<comment type="caution">
    <text evidence="6">Lacks conserved residue(s) required for the propagation of feature annotation.</text>
</comment>
<feature type="transmembrane region" description="Helical" evidence="6">
    <location>
        <begin position="12"/>
        <end position="34"/>
    </location>
</feature>
<dbReference type="GO" id="GO:0005886">
    <property type="term" value="C:plasma membrane"/>
    <property type="evidence" value="ECO:0007669"/>
    <property type="project" value="UniProtKB-SubCell"/>
</dbReference>
<comment type="caution">
    <text evidence="7">The sequence shown here is derived from an EMBL/GenBank/DDBJ whole genome shotgun (WGS) entry which is preliminary data.</text>
</comment>
<evidence type="ECO:0000256" key="4">
    <source>
        <dbReference type="ARBA" id="ARBA00022989"/>
    </source>
</evidence>
<evidence type="ECO:0000256" key="2">
    <source>
        <dbReference type="ARBA" id="ARBA00007165"/>
    </source>
</evidence>
<protein>
    <recommendedName>
        <fullName evidence="6">SURF1-like protein</fullName>
    </recommendedName>
</protein>
<dbReference type="AlphaFoldDB" id="A0A917INS9"/>
<comment type="subcellular location">
    <subcellularLocation>
        <location evidence="6">Cell membrane</location>
        <topology evidence="6">Multi-pass membrane protein</topology>
    </subcellularLocation>
    <subcellularLocation>
        <location evidence="1">Membrane</location>
    </subcellularLocation>
</comment>
<organism evidence="7 8">
    <name type="scientific">Rothia aerolata</name>
    <dbReference type="NCBI Taxonomy" id="1812262"/>
    <lineage>
        <taxon>Bacteria</taxon>
        <taxon>Bacillati</taxon>
        <taxon>Actinomycetota</taxon>
        <taxon>Actinomycetes</taxon>
        <taxon>Micrococcales</taxon>
        <taxon>Micrococcaceae</taxon>
        <taxon>Rothia</taxon>
    </lineage>
</organism>
<reference evidence="7 8" key="1">
    <citation type="journal article" date="2014" name="Int. J. Syst. Evol. Microbiol.">
        <title>Complete genome sequence of Corynebacterium casei LMG S-19264T (=DSM 44701T), isolated from a smear-ripened cheese.</title>
        <authorList>
            <consortium name="US DOE Joint Genome Institute (JGI-PGF)"/>
            <person name="Walter F."/>
            <person name="Albersmeier A."/>
            <person name="Kalinowski J."/>
            <person name="Ruckert C."/>
        </authorList>
    </citation>
    <scope>NUCLEOTIDE SEQUENCE [LARGE SCALE GENOMIC DNA]</scope>
    <source>
        <strain evidence="7 8">CCM 8669</strain>
    </source>
</reference>
<evidence type="ECO:0000256" key="1">
    <source>
        <dbReference type="ARBA" id="ARBA00004370"/>
    </source>
</evidence>
<name>A0A917INS9_9MICC</name>
<evidence type="ECO:0000313" key="7">
    <source>
        <dbReference type="EMBL" id="GGH57327.1"/>
    </source>
</evidence>
<dbReference type="InterPro" id="IPR045214">
    <property type="entry name" value="Surf1/Surf4"/>
</dbReference>
<sequence>MLRNLSVYRFLFTGKWIAGFIFAVIFSLICVYLAGWQMGRKEELDYRNSLITDNYDAQPYRFADDQSLFSDFEQANLWHPVEMRGHYLTENQLLVRNRPYEGLNGFEVLVPFETVQGNVVVIDRGWLVADDMDASKPAGEVPAPPAGEVTVTARVHNGEMDTGKSAVEGQVASIHLPTIAALTGLDVDDQAYGQLVSEDPAAAVTPEPFVKPDLDTGPNLSYSVQWYVFAAGAYVAFAWLARQKVRNDELDAQVAAELDAYYSQFYDAEGNYIGEEDESVLLRKMEMVDDMPAHMKAIVRPKLAKKRSQPTDEELEDAYLDSLEKLS</sequence>
<accession>A0A917INS9</accession>
<dbReference type="PANTHER" id="PTHR23427:SF2">
    <property type="entry name" value="SURFEIT LOCUS PROTEIN 1"/>
    <property type="match status" value="1"/>
</dbReference>
<comment type="similarity">
    <text evidence="2 6">Belongs to the SURF1 family.</text>
</comment>
<keyword evidence="4 6" id="KW-1133">Transmembrane helix</keyword>
<dbReference type="Pfam" id="PF02104">
    <property type="entry name" value="SURF1"/>
    <property type="match status" value="1"/>
</dbReference>
<proteinExistence type="inferred from homology"/>
<dbReference type="InterPro" id="IPR002994">
    <property type="entry name" value="Surf1/Shy1"/>
</dbReference>
<evidence type="ECO:0000256" key="6">
    <source>
        <dbReference type="RuleBase" id="RU363076"/>
    </source>
</evidence>
<keyword evidence="6" id="KW-1003">Cell membrane</keyword>
<gene>
    <name evidence="7" type="ORF">GCM10007359_02340</name>
</gene>
<keyword evidence="8" id="KW-1185">Reference proteome</keyword>
<keyword evidence="5 6" id="KW-0472">Membrane</keyword>
<dbReference type="EMBL" id="BMDC01000001">
    <property type="protein sequence ID" value="GGH57327.1"/>
    <property type="molecule type" value="Genomic_DNA"/>
</dbReference>
<dbReference type="CDD" id="cd06662">
    <property type="entry name" value="SURF1"/>
    <property type="match status" value="1"/>
</dbReference>
<evidence type="ECO:0000256" key="3">
    <source>
        <dbReference type="ARBA" id="ARBA00022692"/>
    </source>
</evidence>
<keyword evidence="3 6" id="KW-0812">Transmembrane</keyword>